<evidence type="ECO:0000313" key="1">
    <source>
        <dbReference type="EMBL" id="RGT92000.1"/>
    </source>
</evidence>
<dbReference type="EMBL" id="QRXJ01000003">
    <property type="protein sequence ID" value="RGT92000.1"/>
    <property type="molecule type" value="Genomic_DNA"/>
</dbReference>
<dbReference type="AlphaFoldDB" id="A0A412QM07"/>
<evidence type="ECO:0000313" key="2">
    <source>
        <dbReference type="Proteomes" id="UP000283360"/>
    </source>
</evidence>
<protein>
    <submittedName>
        <fullName evidence="1">DUF1878 domain-containing protein</fullName>
    </submittedName>
</protein>
<keyword evidence="2" id="KW-1185">Reference proteome</keyword>
<dbReference type="RefSeq" id="WP_026649602.1">
    <property type="nucleotide sequence ID" value="NZ_QRXJ01000003.1"/>
</dbReference>
<name>A0A412QM07_9FIRM</name>
<reference evidence="1 2" key="1">
    <citation type="submission" date="2018-08" db="EMBL/GenBank/DDBJ databases">
        <title>A genome reference for cultivated species of the human gut microbiota.</title>
        <authorList>
            <person name="Zou Y."/>
            <person name="Xue W."/>
            <person name="Luo G."/>
        </authorList>
    </citation>
    <scope>NUCLEOTIDE SEQUENCE [LARGE SCALE GENOMIC DNA]</scope>
    <source>
        <strain evidence="1 2">AF18-12LB</strain>
    </source>
</reference>
<organism evidence="1 2">
    <name type="scientific">Coprococcus comes</name>
    <dbReference type="NCBI Taxonomy" id="410072"/>
    <lineage>
        <taxon>Bacteria</taxon>
        <taxon>Bacillati</taxon>
        <taxon>Bacillota</taxon>
        <taxon>Clostridia</taxon>
        <taxon>Lachnospirales</taxon>
        <taxon>Lachnospiraceae</taxon>
        <taxon>Coprococcus</taxon>
    </lineage>
</organism>
<accession>A0A412QM07</accession>
<sequence length="121" mass="14905">MDAKEYNKIMERLDFIEFRQQLLFDNDDVSRSIFEYGLTREQYKRIMDLMQDYRERIERGEKCGHGGFEQAMYEIVPDHRGDYHMCEELVKGFRDENRWEEVFDNLYGEMPKYSYLKLKDE</sequence>
<comment type="caution">
    <text evidence="1">The sequence shown here is derived from an EMBL/GenBank/DDBJ whole genome shotgun (WGS) entry which is preliminary data.</text>
</comment>
<proteinExistence type="predicted"/>
<dbReference type="Proteomes" id="UP000283360">
    <property type="component" value="Unassembled WGS sequence"/>
</dbReference>
<gene>
    <name evidence="1" type="ORF">DWX03_03095</name>
</gene>